<dbReference type="Pfam" id="PF16053">
    <property type="entry name" value="MRP-S34"/>
    <property type="match status" value="1"/>
</dbReference>
<dbReference type="EMBL" id="JAVFKY010000005">
    <property type="protein sequence ID" value="KAK5576391.1"/>
    <property type="molecule type" value="Genomic_DNA"/>
</dbReference>
<dbReference type="PANTHER" id="PTHR28589:SF1">
    <property type="entry name" value="SMALL RIBOSOMAL SUBUNIT PROTEIN MS34"/>
    <property type="match status" value="1"/>
</dbReference>
<evidence type="ECO:0000313" key="2">
    <source>
        <dbReference type="Proteomes" id="UP001344447"/>
    </source>
</evidence>
<dbReference type="GO" id="GO:0003735">
    <property type="term" value="F:structural constituent of ribosome"/>
    <property type="evidence" value="ECO:0007669"/>
    <property type="project" value="InterPro"/>
</dbReference>
<protein>
    <submittedName>
        <fullName evidence="1">Uncharacterized protein</fullName>
    </submittedName>
</protein>
<dbReference type="Proteomes" id="UP001344447">
    <property type="component" value="Unassembled WGS sequence"/>
</dbReference>
<gene>
    <name evidence="1" type="ORF">RB653_007533</name>
</gene>
<dbReference type="PANTHER" id="PTHR28589">
    <property type="entry name" value="28S RIBOSOMAL PROTEIN S34, MITOCHONDRIAL"/>
    <property type="match status" value="1"/>
</dbReference>
<dbReference type="GO" id="GO:0005739">
    <property type="term" value="C:mitochondrion"/>
    <property type="evidence" value="ECO:0007669"/>
    <property type="project" value="InterPro"/>
</dbReference>
<organism evidence="1 2">
    <name type="scientific">Dictyostelium firmibasis</name>
    <dbReference type="NCBI Taxonomy" id="79012"/>
    <lineage>
        <taxon>Eukaryota</taxon>
        <taxon>Amoebozoa</taxon>
        <taxon>Evosea</taxon>
        <taxon>Eumycetozoa</taxon>
        <taxon>Dictyostelia</taxon>
        <taxon>Dictyosteliales</taxon>
        <taxon>Dictyosteliaceae</taxon>
        <taxon>Dictyostelium</taxon>
    </lineage>
</organism>
<keyword evidence="2" id="KW-1185">Reference proteome</keyword>
<reference evidence="1 2" key="1">
    <citation type="submission" date="2023-11" db="EMBL/GenBank/DDBJ databases">
        <title>Dfirmibasis_genome.</title>
        <authorList>
            <person name="Edelbroek B."/>
            <person name="Kjellin J."/>
            <person name="Jerlstrom-Hultqvist J."/>
            <person name="Soderbom F."/>
        </authorList>
    </citation>
    <scope>NUCLEOTIDE SEQUENCE [LARGE SCALE GENOMIC DNA]</scope>
    <source>
        <strain evidence="1 2">TNS-C-14</strain>
    </source>
</reference>
<evidence type="ECO:0000313" key="1">
    <source>
        <dbReference type="EMBL" id="KAK5576391.1"/>
    </source>
</evidence>
<accession>A0AAN7YP42</accession>
<comment type="caution">
    <text evidence="1">The sequence shown here is derived from an EMBL/GenBank/DDBJ whole genome shotgun (WGS) entry which is preliminary data.</text>
</comment>
<dbReference type="AlphaFoldDB" id="A0AAN7YP42"/>
<name>A0AAN7YP42_9MYCE</name>
<sequence>MNQVGAKNLSTIFGTLVKRKSKGENLLDVCFSLPNRGVGNKFAKKGWTEKDTYWTITKTKFGEITCTNSALRGQAYGILTWGGKTETQERPIKDVYSKDWSIFPSLKYPILAAEPVVEAVEAGVEAPTEEIQAEQQN</sequence>
<proteinExistence type="predicted"/>
<dbReference type="InterPro" id="IPR032053">
    <property type="entry name" value="Ribosomal_mS34"/>
</dbReference>